<dbReference type="InterPro" id="IPR002477">
    <property type="entry name" value="Peptidoglycan-bd-like"/>
</dbReference>
<accession>A0ABS1UCW3</accession>
<dbReference type="InterPro" id="IPR013230">
    <property type="entry name" value="Peptidase_M15A_C"/>
</dbReference>
<evidence type="ECO:0000313" key="3">
    <source>
        <dbReference type="EMBL" id="MBL6082532.1"/>
    </source>
</evidence>
<dbReference type="InterPro" id="IPR036365">
    <property type="entry name" value="PGBD-like_sf"/>
</dbReference>
<dbReference type="Gene3D" id="3.30.1380.10">
    <property type="match status" value="1"/>
</dbReference>
<protein>
    <submittedName>
        <fullName evidence="3">DUF882 domain-containing protein</fullName>
    </submittedName>
</protein>
<sequence length="513" mass="55027">MIIGMAESGDRFVQGPVTMALQAGLTRAGQALDVDGVFGRETATALGRWQKANSLPVRAGVDADGWRRLTQTEPPSVFDLCLSMTADFEGTLFNHVVGNFDGAGITFGLIGFTLLNGELKRLMTDIEALRPGAVASAFGPLYAEFAGILDAPKARQTAWANDISRGSARVLVDPQWQDAFERLGMLPEACMAQIERAHRVYWSAARDLMAPVLGSGPVSPLDAALFFDIAVQNNVDPTERKALVEIGRSGSTGAQRREQVARVIADGSATRFRADVLARKRTFAGGRGEVHGSRYTLNVWGLDDTPLPTGALDLPSQIAGILASGKGRTDTIALAPDEEAGEAATISLPPTLPAPATTATSPHAGWGLYTEFRAFAESLGLAHFSSDELLFLGQQQLGGKCAGLNDYPPRELWVNIAPAAAVLDRLRSEIGASIRILSVYRSPAYNACIDGSASNSMHMRFNAIDFTCQSGTPKDWAARLQDYRRRGIFRGGIGVYRTFVHVDTRGENASWTG</sequence>
<gene>
    <name evidence="3" type="ORF">JMJ56_31700</name>
</gene>
<dbReference type="InterPro" id="IPR036366">
    <property type="entry name" value="PGBDSf"/>
</dbReference>
<feature type="domain" description="Peptidase M15A C-terminal" evidence="2">
    <location>
        <begin position="416"/>
        <end position="503"/>
    </location>
</feature>
<dbReference type="Gene3D" id="1.10.101.10">
    <property type="entry name" value="PGBD-like superfamily/PGBD"/>
    <property type="match status" value="1"/>
</dbReference>
<feature type="domain" description="Peptidoglycan binding-like" evidence="1">
    <location>
        <begin position="18"/>
        <end position="57"/>
    </location>
</feature>
<dbReference type="EMBL" id="JAETWB010000078">
    <property type="protein sequence ID" value="MBL6082532.1"/>
    <property type="molecule type" value="Genomic_DNA"/>
</dbReference>
<dbReference type="RefSeq" id="WP_202835866.1">
    <property type="nucleotide sequence ID" value="NZ_JAETWB010000078.1"/>
</dbReference>
<dbReference type="Proteomes" id="UP000660885">
    <property type="component" value="Unassembled WGS sequence"/>
</dbReference>
<evidence type="ECO:0000259" key="1">
    <source>
        <dbReference type="Pfam" id="PF01471"/>
    </source>
</evidence>
<evidence type="ECO:0000313" key="4">
    <source>
        <dbReference type="Proteomes" id="UP000660885"/>
    </source>
</evidence>
<organism evidence="3 4">
    <name type="scientific">Belnapia arida</name>
    <dbReference type="NCBI Taxonomy" id="2804533"/>
    <lineage>
        <taxon>Bacteria</taxon>
        <taxon>Pseudomonadati</taxon>
        <taxon>Pseudomonadota</taxon>
        <taxon>Alphaproteobacteria</taxon>
        <taxon>Acetobacterales</taxon>
        <taxon>Roseomonadaceae</taxon>
        <taxon>Belnapia</taxon>
    </lineage>
</organism>
<name>A0ABS1UCW3_9PROT</name>
<dbReference type="Pfam" id="PF08291">
    <property type="entry name" value="Peptidase_M15_3"/>
    <property type="match status" value="1"/>
</dbReference>
<dbReference type="Pfam" id="PF01471">
    <property type="entry name" value="PG_binding_1"/>
    <property type="match status" value="1"/>
</dbReference>
<dbReference type="InterPro" id="IPR009045">
    <property type="entry name" value="Zn_M74/Hedgehog-like"/>
</dbReference>
<evidence type="ECO:0000259" key="2">
    <source>
        <dbReference type="Pfam" id="PF08291"/>
    </source>
</evidence>
<keyword evidence="4" id="KW-1185">Reference proteome</keyword>
<reference evidence="3 4" key="1">
    <citation type="submission" date="2021-01" db="EMBL/GenBank/DDBJ databases">
        <title>Belnapia mucosa sp. nov. and Belnapia arida sp. nov., isolated from the Tabernas Desert (Almeria, Spain).</title>
        <authorList>
            <person name="Molina-Menor E."/>
            <person name="Vidal-Verdu A."/>
            <person name="Calonge A."/>
            <person name="Satari L."/>
            <person name="Pereto J."/>
            <person name="Porcar M."/>
        </authorList>
    </citation>
    <scope>NUCLEOTIDE SEQUENCE [LARGE SCALE GENOMIC DNA]</scope>
    <source>
        <strain evidence="3 4">T18</strain>
    </source>
</reference>
<dbReference type="SUPFAM" id="SSF55166">
    <property type="entry name" value="Hedgehog/DD-peptidase"/>
    <property type="match status" value="1"/>
</dbReference>
<comment type="caution">
    <text evidence="3">The sequence shown here is derived from an EMBL/GenBank/DDBJ whole genome shotgun (WGS) entry which is preliminary data.</text>
</comment>
<dbReference type="SUPFAM" id="SSF47090">
    <property type="entry name" value="PGBD-like"/>
    <property type="match status" value="1"/>
</dbReference>
<proteinExistence type="predicted"/>